<organism evidence="1 2">
    <name type="scientific">Pseudomonas putida</name>
    <name type="common">Arthrobacter siderocapsulatus</name>
    <dbReference type="NCBI Taxonomy" id="303"/>
    <lineage>
        <taxon>Bacteria</taxon>
        <taxon>Pseudomonadati</taxon>
        <taxon>Pseudomonadota</taxon>
        <taxon>Gammaproteobacteria</taxon>
        <taxon>Pseudomonadales</taxon>
        <taxon>Pseudomonadaceae</taxon>
        <taxon>Pseudomonas</taxon>
    </lineage>
</organism>
<protein>
    <submittedName>
        <fullName evidence="1">Uncharacterized protein</fullName>
    </submittedName>
</protein>
<dbReference type="EMBL" id="JAEHTE010000002">
    <property type="protein sequence ID" value="MBI6882968.1"/>
    <property type="molecule type" value="Genomic_DNA"/>
</dbReference>
<evidence type="ECO:0000313" key="1">
    <source>
        <dbReference type="EMBL" id="MBI6882968.1"/>
    </source>
</evidence>
<dbReference type="RefSeq" id="WP_198746591.1">
    <property type="nucleotide sequence ID" value="NZ_JAEHTE010000002.1"/>
</dbReference>
<comment type="caution">
    <text evidence="1">The sequence shown here is derived from an EMBL/GenBank/DDBJ whole genome shotgun (WGS) entry which is preliminary data.</text>
</comment>
<name>A0A8I1JIH1_PSEPU</name>
<reference evidence="1" key="1">
    <citation type="submission" date="2020-12" db="EMBL/GenBank/DDBJ databases">
        <title>Enhanced detection system for hospital associated transmission using whole genome sequencing surveillance.</title>
        <authorList>
            <person name="Harrison L.H."/>
            <person name="Van Tyne D."/>
            <person name="Marsh J.W."/>
            <person name="Griffith M.P."/>
            <person name="Snyder D.J."/>
            <person name="Cooper V.S."/>
            <person name="Mustapha M."/>
        </authorList>
    </citation>
    <scope>NUCLEOTIDE SEQUENCE</scope>
    <source>
        <strain evidence="1">PSB00042</strain>
    </source>
</reference>
<evidence type="ECO:0000313" key="2">
    <source>
        <dbReference type="Proteomes" id="UP000637061"/>
    </source>
</evidence>
<dbReference type="Proteomes" id="UP000637061">
    <property type="component" value="Unassembled WGS sequence"/>
</dbReference>
<dbReference type="AlphaFoldDB" id="A0A8I1JIH1"/>
<gene>
    <name evidence="1" type="ORF">JEU22_03500</name>
</gene>
<proteinExistence type="predicted"/>
<accession>A0A8I1JIH1</accession>
<sequence length="166" mass="18991">MAKQPAAEEGTTPEEILLMSIGHEIINFRRGFPKSSLKHTFILSQYGSSMFGVKPQGEKVYLGIPKRFYERIKSAKWLYAAKVTGQPGLFLVMQMGIGSAKHAVGLRIFLRSKRLDALDEQIKSLRVVPMDRAGITRESDLLQGFNLKFVELERFRWEDDDENHFD</sequence>